<gene>
    <name evidence="6" type="ORF">MVEG_11025</name>
</gene>
<dbReference type="InterPro" id="IPR045379">
    <property type="entry name" value="Crinkler_N"/>
</dbReference>
<dbReference type="EMBL" id="KN042429">
    <property type="protein sequence ID" value="KFH62987.1"/>
    <property type="molecule type" value="Genomic_DNA"/>
</dbReference>
<dbReference type="Pfam" id="PF20147">
    <property type="entry name" value="Crinkler"/>
    <property type="match status" value="1"/>
</dbReference>
<evidence type="ECO:0000256" key="2">
    <source>
        <dbReference type="ARBA" id="ARBA00004613"/>
    </source>
</evidence>
<name>A0A086TM10_9FUNG</name>
<proteinExistence type="predicted"/>
<organism evidence="6 7">
    <name type="scientific">Podila verticillata NRRL 6337</name>
    <dbReference type="NCBI Taxonomy" id="1069443"/>
    <lineage>
        <taxon>Eukaryota</taxon>
        <taxon>Fungi</taxon>
        <taxon>Fungi incertae sedis</taxon>
        <taxon>Mucoromycota</taxon>
        <taxon>Mortierellomycotina</taxon>
        <taxon>Mortierellomycetes</taxon>
        <taxon>Mortierellales</taxon>
        <taxon>Mortierellaceae</taxon>
        <taxon>Podila</taxon>
    </lineage>
</organism>
<evidence type="ECO:0000256" key="3">
    <source>
        <dbReference type="ARBA" id="ARBA00022525"/>
    </source>
</evidence>
<sequence>MTSNPIFTPHTAVNYGSTAQAQVQAQAYNFNIPVPYTIFVIHSGQSTSEAFSVKALSTDTVDDLKKLIKAAKAPLLDYHPADKLKLIGVSIPDDPAKEYEKICAKHTPNVRPLRATEVLEDLFMGRLPERGRIHVLIESVEPTLARTGRSGNEQDHTFLAYLLFMLALVVVPLVLR</sequence>
<feature type="domain" description="Crinkler effector protein N-terminal" evidence="5">
    <location>
        <begin position="37"/>
        <end position="138"/>
    </location>
</feature>
<evidence type="ECO:0000256" key="4">
    <source>
        <dbReference type="SAM" id="Phobius"/>
    </source>
</evidence>
<dbReference type="Proteomes" id="UP000243308">
    <property type="component" value="Unassembled WGS sequence"/>
</dbReference>
<comment type="subcellular location">
    <subcellularLocation>
        <location evidence="1">Host cell</location>
    </subcellularLocation>
    <subcellularLocation>
        <location evidence="2">Secreted</location>
    </subcellularLocation>
</comment>
<dbReference type="GO" id="GO:0005576">
    <property type="term" value="C:extracellular region"/>
    <property type="evidence" value="ECO:0007669"/>
    <property type="project" value="UniProtKB-SubCell"/>
</dbReference>
<feature type="transmembrane region" description="Helical" evidence="4">
    <location>
        <begin position="158"/>
        <end position="175"/>
    </location>
</feature>
<keyword evidence="7" id="KW-1185">Reference proteome</keyword>
<evidence type="ECO:0000313" key="7">
    <source>
        <dbReference type="Proteomes" id="UP000243308"/>
    </source>
</evidence>
<reference evidence="6 7" key="1">
    <citation type="submission" date="2011-02" db="EMBL/GenBank/DDBJ databases">
        <title>The Genome Sequence of Mortierella verticillata NRRL 6337.</title>
        <authorList>
            <consortium name="The Broad Institute Genome Sequencing Platform"/>
            <person name="Russ C."/>
            <person name="Cuomo C."/>
            <person name="Burger G."/>
            <person name="Gray M.W."/>
            <person name="Holland P.W.H."/>
            <person name="King N."/>
            <person name="Lang F.B.F."/>
            <person name="Roger A.J."/>
            <person name="Ruiz-Trillo I."/>
            <person name="Young S.K."/>
            <person name="Zeng Q."/>
            <person name="Gargeya S."/>
            <person name="Alvarado L."/>
            <person name="Berlin A."/>
            <person name="Chapman S.B."/>
            <person name="Chen Z."/>
            <person name="Freedman E."/>
            <person name="Gellesch M."/>
            <person name="Goldberg J."/>
            <person name="Griggs A."/>
            <person name="Gujja S."/>
            <person name="Heilman E."/>
            <person name="Heiman D."/>
            <person name="Howarth C."/>
            <person name="Mehta T."/>
            <person name="Neiman D."/>
            <person name="Pearson M."/>
            <person name="Roberts A."/>
            <person name="Saif S."/>
            <person name="Shea T."/>
            <person name="Shenoy N."/>
            <person name="Sisk P."/>
            <person name="Stolte C."/>
            <person name="Sykes S."/>
            <person name="White J."/>
            <person name="Yandava C."/>
            <person name="Haas B."/>
            <person name="Nusbaum C."/>
            <person name="Birren B."/>
        </authorList>
    </citation>
    <scope>NUCLEOTIDE SEQUENCE [LARGE SCALE GENOMIC DNA]</scope>
    <source>
        <strain evidence="6 7">NRRL 6337</strain>
    </source>
</reference>
<keyword evidence="3" id="KW-0964">Secreted</keyword>
<evidence type="ECO:0000256" key="1">
    <source>
        <dbReference type="ARBA" id="ARBA00004340"/>
    </source>
</evidence>
<protein>
    <recommendedName>
        <fullName evidence="5">Crinkler effector protein N-terminal domain-containing protein</fullName>
    </recommendedName>
</protein>
<dbReference type="GO" id="GO:0043657">
    <property type="term" value="C:host cell"/>
    <property type="evidence" value="ECO:0007669"/>
    <property type="project" value="UniProtKB-SubCell"/>
</dbReference>
<dbReference type="OrthoDB" id="3168051at2759"/>
<accession>A0A086TM10</accession>
<keyword evidence="4" id="KW-0812">Transmembrane</keyword>
<evidence type="ECO:0000259" key="5">
    <source>
        <dbReference type="Pfam" id="PF20147"/>
    </source>
</evidence>
<keyword evidence="4" id="KW-1133">Transmembrane helix</keyword>
<evidence type="ECO:0000313" key="6">
    <source>
        <dbReference type="EMBL" id="KFH62987.1"/>
    </source>
</evidence>
<keyword evidence="4" id="KW-0472">Membrane</keyword>
<dbReference type="AlphaFoldDB" id="A0A086TM10"/>